<protein>
    <submittedName>
        <fullName evidence="2">Uncharacterized protein</fullName>
    </submittedName>
</protein>
<keyword evidence="1" id="KW-0472">Membrane</keyword>
<proteinExistence type="predicted"/>
<evidence type="ECO:0000256" key="1">
    <source>
        <dbReference type="SAM" id="Phobius"/>
    </source>
</evidence>
<name>E1A214_9CAUD</name>
<keyword evidence="1" id="KW-1133">Transmembrane helix</keyword>
<dbReference type="RefSeq" id="YP_003969549.1">
    <property type="nucleotide sequence ID" value="NC_014636.1"/>
</dbReference>
<dbReference type="GeneID" id="9861667"/>
<sequence length="124" mass="14802">MALFIISLSILSCIAVVVGLFIGIDQYRTKKRKRRVNWVLEHYREVREVLQEKGIRLEMYNNGIITDFAGAASWFRFIDNVEGAQTRNLTIHEFYDLMMQVQGTNNIRKYLFAQRYIYRRFNVK</sequence>
<feature type="transmembrane region" description="Helical" evidence="1">
    <location>
        <begin position="6"/>
        <end position="24"/>
    </location>
</feature>
<gene>
    <name evidence="2" type="ORF">phiAS5_ORF0260</name>
</gene>
<keyword evidence="3" id="KW-1185">Reference proteome</keyword>
<evidence type="ECO:0000313" key="2">
    <source>
        <dbReference type="EMBL" id="ADM80103.1"/>
    </source>
</evidence>
<evidence type="ECO:0000313" key="3">
    <source>
        <dbReference type="Proteomes" id="UP000002236"/>
    </source>
</evidence>
<keyword evidence="1" id="KW-0812">Transmembrane</keyword>
<dbReference type="Proteomes" id="UP000002236">
    <property type="component" value="Segment"/>
</dbReference>
<reference evidence="2 3" key="1">
    <citation type="journal article" date="2012" name="Vet. Microbiol.">
        <title>Complete genome sequence and characterization of a broad-host range T4-like bacteriophage phiAS5 infecting Aeromonas salmonicida subsp. salmonicida.</title>
        <authorList>
            <person name="Kim J.H."/>
            <person name="Son J.S."/>
            <person name="Choi Y.J."/>
            <person name="Choresca C.H.Jr."/>
            <person name="Shin S.P."/>
            <person name="Han J.E."/>
            <person name="Jun J.W."/>
            <person name="Park S.C."/>
        </authorList>
    </citation>
    <scope>NUCLEOTIDE SEQUENCE [LARGE SCALE GENOMIC DNA]</scope>
</reference>
<organism evidence="2 3">
    <name type="scientific">Aeromonas phage phiAS5</name>
    <dbReference type="NCBI Taxonomy" id="879630"/>
    <lineage>
        <taxon>Viruses</taxon>
        <taxon>Duplodnaviria</taxon>
        <taxon>Heunggongvirae</taxon>
        <taxon>Uroviricota</taxon>
        <taxon>Caudoviricetes</taxon>
        <taxon>Pantevenvirales</taxon>
        <taxon>Straboviridae</taxon>
        <taxon>Chrysonvirus</taxon>
        <taxon>Chrysonvirus as5</taxon>
    </lineage>
</organism>
<accession>E1A214</accession>
<dbReference type="EMBL" id="HM452126">
    <property type="protein sequence ID" value="ADM80103.1"/>
    <property type="molecule type" value="Genomic_DNA"/>
</dbReference>
<dbReference type="KEGG" id="vg:9861667"/>